<comment type="caution">
    <text evidence="7">The sequence shown here is derived from an EMBL/GenBank/DDBJ whole genome shotgun (WGS) entry which is preliminary data.</text>
</comment>
<dbReference type="Pfam" id="PF00902">
    <property type="entry name" value="TatC"/>
    <property type="match status" value="1"/>
</dbReference>
<dbReference type="EMBL" id="JBHSZQ010000002">
    <property type="protein sequence ID" value="MFC7125018.1"/>
    <property type="molecule type" value="Genomic_DNA"/>
</dbReference>
<sequence>MAEGDGSGAEHADSSADVTESGISSNGSNTPAAAAAATAVNDPEGATPAQNGGYEGAPDDEEMPLTVHIEEMIKRLAAVIVIMAGVSILVFPVAPSLINWLWYSYLPGSPEACAKGAAEAAACPRVYHPLGLLFARIKVASLVGFVVALPVFVYQTYLFMRPGLYPNERRYYLAAVPTSLLLAFVGLAFSYFLVLPVIFTYFLFYSEDVASIAFGLTETFDLILLMMGMFAAIFQIPLFMMLAIMMGVTTRRWLEEKRLYFWLAFAGFAFFFSPDPTGMAPFIVGLTMVALYELTLLLLRWTGR</sequence>
<reference evidence="7 8" key="1">
    <citation type="journal article" date="2014" name="Int. J. Syst. Evol. Microbiol.">
        <title>Complete genome sequence of Corynebacterium casei LMG S-19264T (=DSM 44701T), isolated from a smear-ripened cheese.</title>
        <authorList>
            <consortium name="US DOE Joint Genome Institute (JGI-PGF)"/>
            <person name="Walter F."/>
            <person name="Albersmeier A."/>
            <person name="Kalinowski J."/>
            <person name="Ruckert C."/>
        </authorList>
    </citation>
    <scope>NUCLEOTIDE SEQUENCE [LARGE SCALE GENOMIC DNA]</scope>
    <source>
        <strain evidence="7 8">CGMCC 4.7215</strain>
    </source>
</reference>
<comment type="function">
    <text evidence="5">Part of the twin-arginine translocation (Tat) system that transports large folded proteins containing a characteristic twin-arginine motif in their signal peptide across membranes.</text>
</comment>
<dbReference type="GO" id="GO:0008320">
    <property type="term" value="F:protein transmembrane transporter activity"/>
    <property type="evidence" value="ECO:0007669"/>
    <property type="project" value="UniProtKB-UniRule"/>
</dbReference>
<keyword evidence="5" id="KW-0811">Translocation</keyword>
<feature type="compositionally biased region" description="Polar residues" evidence="6">
    <location>
        <begin position="16"/>
        <end position="31"/>
    </location>
</feature>
<feature type="region of interest" description="Disordered" evidence="6">
    <location>
        <begin position="1"/>
        <end position="61"/>
    </location>
</feature>
<dbReference type="PANTHER" id="PTHR30371:SF0">
    <property type="entry name" value="SEC-INDEPENDENT PROTEIN TRANSLOCASE PROTEIN TATC, CHLOROPLASTIC-RELATED"/>
    <property type="match status" value="1"/>
</dbReference>
<protein>
    <recommendedName>
        <fullName evidence="5">Sec-independent protein translocase protein TatC</fullName>
    </recommendedName>
</protein>
<feature type="transmembrane region" description="Helical" evidence="5">
    <location>
        <begin position="280"/>
        <end position="299"/>
    </location>
</feature>
<evidence type="ECO:0000256" key="6">
    <source>
        <dbReference type="SAM" id="MobiDB-lite"/>
    </source>
</evidence>
<dbReference type="GO" id="GO:0033281">
    <property type="term" value="C:TAT protein transport complex"/>
    <property type="evidence" value="ECO:0007669"/>
    <property type="project" value="UniProtKB-UniRule"/>
</dbReference>
<organism evidence="7 8">
    <name type="scientific">Halovenus rubra</name>
    <dbReference type="NCBI Taxonomy" id="869890"/>
    <lineage>
        <taxon>Archaea</taxon>
        <taxon>Methanobacteriati</taxon>
        <taxon>Methanobacteriota</taxon>
        <taxon>Stenosarchaea group</taxon>
        <taxon>Halobacteria</taxon>
        <taxon>Halobacteriales</taxon>
        <taxon>Haloarculaceae</taxon>
        <taxon>Halovenus</taxon>
    </lineage>
</organism>
<feature type="transmembrane region" description="Helical" evidence="5">
    <location>
        <begin position="259"/>
        <end position="274"/>
    </location>
</feature>
<evidence type="ECO:0000256" key="1">
    <source>
        <dbReference type="ARBA" id="ARBA00004141"/>
    </source>
</evidence>
<feature type="transmembrane region" description="Helical" evidence="5">
    <location>
        <begin position="224"/>
        <end position="247"/>
    </location>
</feature>
<evidence type="ECO:0000256" key="4">
    <source>
        <dbReference type="ARBA" id="ARBA00023136"/>
    </source>
</evidence>
<feature type="transmembrane region" description="Helical" evidence="5">
    <location>
        <begin position="171"/>
        <end position="204"/>
    </location>
</feature>
<name>A0ABD5X198_9EURY</name>
<dbReference type="RefSeq" id="WP_382231051.1">
    <property type="nucleotide sequence ID" value="NZ_JAODIY010000013.1"/>
</dbReference>
<keyword evidence="5" id="KW-1003">Cell membrane</keyword>
<feature type="transmembrane region" description="Helical" evidence="5">
    <location>
        <begin position="76"/>
        <end position="102"/>
    </location>
</feature>
<accession>A0ABD5X198</accession>
<dbReference type="HAMAP" id="MF_00902">
    <property type="entry name" value="TatC"/>
    <property type="match status" value="1"/>
</dbReference>
<dbReference type="GO" id="GO:0043953">
    <property type="term" value="P:protein transport by the Tat complex"/>
    <property type="evidence" value="ECO:0007669"/>
    <property type="project" value="UniProtKB-UniRule"/>
</dbReference>
<proteinExistence type="inferred from homology"/>
<keyword evidence="3 5" id="KW-1133">Transmembrane helix</keyword>
<gene>
    <name evidence="5" type="primary">tatC</name>
    <name evidence="7" type="ORF">ACFQJ7_03045</name>
</gene>
<evidence type="ECO:0000313" key="8">
    <source>
        <dbReference type="Proteomes" id="UP001596414"/>
    </source>
</evidence>
<feature type="transmembrane region" description="Helical" evidence="5">
    <location>
        <begin position="139"/>
        <end position="159"/>
    </location>
</feature>
<comment type="subcellular location">
    <subcellularLocation>
        <location evidence="5">Cell membrane</location>
        <topology evidence="5">Multi-pass membrane protein</topology>
    </subcellularLocation>
    <subcellularLocation>
        <location evidence="1">Membrane</location>
        <topology evidence="1">Multi-pass membrane protein</topology>
    </subcellularLocation>
</comment>
<dbReference type="PRINTS" id="PR01840">
    <property type="entry name" value="TATCFAMILY"/>
</dbReference>
<evidence type="ECO:0000256" key="3">
    <source>
        <dbReference type="ARBA" id="ARBA00022989"/>
    </source>
</evidence>
<dbReference type="PANTHER" id="PTHR30371">
    <property type="entry name" value="SEC-INDEPENDENT PROTEIN TRANSLOCASE PROTEIN TATC"/>
    <property type="match status" value="1"/>
</dbReference>
<comment type="subunit">
    <text evidence="5">Forms a complex with TatA.</text>
</comment>
<dbReference type="AlphaFoldDB" id="A0ABD5X198"/>
<comment type="similarity">
    <text evidence="5">Belongs to the TatC family.</text>
</comment>
<dbReference type="Proteomes" id="UP001596414">
    <property type="component" value="Unassembled WGS sequence"/>
</dbReference>
<keyword evidence="2 5" id="KW-0812">Transmembrane</keyword>
<evidence type="ECO:0000256" key="5">
    <source>
        <dbReference type="HAMAP-Rule" id="MF_00902"/>
    </source>
</evidence>
<keyword evidence="5" id="KW-0653">Protein transport</keyword>
<dbReference type="InterPro" id="IPR002033">
    <property type="entry name" value="TatC"/>
</dbReference>
<evidence type="ECO:0000313" key="7">
    <source>
        <dbReference type="EMBL" id="MFC7125018.1"/>
    </source>
</evidence>
<keyword evidence="4 5" id="KW-0472">Membrane</keyword>
<evidence type="ECO:0000256" key="2">
    <source>
        <dbReference type="ARBA" id="ARBA00022692"/>
    </source>
</evidence>
<keyword evidence="5" id="KW-0813">Transport</keyword>